<evidence type="ECO:0000259" key="3">
    <source>
        <dbReference type="Pfam" id="PF01755"/>
    </source>
</evidence>
<keyword evidence="5" id="KW-1185">Reference proteome</keyword>
<reference evidence="5" key="1">
    <citation type="journal article" date="2018" name="Nat. Microbiol.">
        <title>Leveraging single-cell genomics to expand the fungal tree of life.</title>
        <authorList>
            <person name="Ahrendt S.R."/>
            <person name="Quandt C.A."/>
            <person name="Ciobanu D."/>
            <person name="Clum A."/>
            <person name="Salamov A."/>
            <person name="Andreopoulos B."/>
            <person name="Cheng J.F."/>
            <person name="Woyke T."/>
            <person name="Pelin A."/>
            <person name="Henrissat B."/>
            <person name="Reynolds N.K."/>
            <person name="Benny G.L."/>
            <person name="Smith M.E."/>
            <person name="James T.Y."/>
            <person name="Grigoriev I.V."/>
        </authorList>
    </citation>
    <scope>NUCLEOTIDE SEQUENCE [LARGE SCALE GENOMIC DNA]</scope>
    <source>
        <strain evidence="5">RSA 468</strain>
    </source>
</reference>
<dbReference type="STRING" id="215637.A0A4P9ZVC5"/>
<evidence type="ECO:0000313" key="5">
    <source>
        <dbReference type="Proteomes" id="UP000268162"/>
    </source>
</evidence>
<feature type="compositionally biased region" description="Polar residues" evidence="1">
    <location>
        <begin position="73"/>
        <end position="92"/>
    </location>
</feature>
<keyword evidence="2" id="KW-1133">Transmembrane helix</keyword>
<name>A0A4P9ZVC5_9FUNG</name>
<dbReference type="AlphaFoldDB" id="A0A4P9ZVC5"/>
<dbReference type="EMBL" id="ML002580">
    <property type="protein sequence ID" value="RKP36881.1"/>
    <property type="molecule type" value="Genomic_DNA"/>
</dbReference>
<feature type="domain" description="Glycosyl transferase family 25" evidence="3">
    <location>
        <begin position="126"/>
        <end position="226"/>
    </location>
</feature>
<organism evidence="4 5">
    <name type="scientific">Dimargaris cristalligena</name>
    <dbReference type="NCBI Taxonomy" id="215637"/>
    <lineage>
        <taxon>Eukaryota</taxon>
        <taxon>Fungi</taxon>
        <taxon>Fungi incertae sedis</taxon>
        <taxon>Zoopagomycota</taxon>
        <taxon>Kickxellomycotina</taxon>
        <taxon>Dimargaritomycetes</taxon>
        <taxon>Dimargaritales</taxon>
        <taxon>Dimargaritaceae</taxon>
        <taxon>Dimargaris</taxon>
    </lineage>
</organism>
<evidence type="ECO:0000313" key="4">
    <source>
        <dbReference type="EMBL" id="RKP36881.1"/>
    </source>
</evidence>
<accession>A0A4P9ZVC5</accession>
<dbReference type="Pfam" id="PF01755">
    <property type="entry name" value="Glyco_transf_25"/>
    <property type="match status" value="1"/>
</dbReference>
<feature type="region of interest" description="Disordered" evidence="1">
    <location>
        <begin position="73"/>
        <end position="96"/>
    </location>
</feature>
<feature type="transmembrane region" description="Helical" evidence="2">
    <location>
        <begin position="39"/>
        <end position="58"/>
    </location>
</feature>
<evidence type="ECO:0000256" key="1">
    <source>
        <dbReference type="SAM" id="MobiDB-lite"/>
    </source>
</evidence>
<gene>
    <name evidence="4" type="ORF">BJ085DRAFT_32288</name>
</gene>
<keyword evidence="2" id="KW-0472">Membrane</keyword>
<keyword evidence="2" id="KW-0812">Transmembrane</keyword>
<dbReference type="Proteomes" id="UP000268162">
    <property type="component" value="Unassembled WGS sequence"/>
</dbReference>
<dbReference type="CDD" id="cd06532">
    <property type="entry name" value="Glyco_transf_25"/>
    <property type="match status" value="1"/>
</dbReference>
<dbReference type="InterPro" id="IPR002654">
    <property type="entry name" value="Glyco_trans_25"/>
</dbReference>
<protein>
    <recommendedName>
        <fullName evidence="3">Glycosyl transferase family 25 domain-containing protein</fullName>
    </recommendedName>
</protein>
<proteinExistence type="predicted"/>
<sequence length="354" mass="38525">MSNAFDSSSRTHLAAVRVPDDLDLPAPAKVSKTSKLRRIVLWSFLPIAIASIIVNIVLACRLHNAASQLKSLATSSKQSKQATPRTSATQRPPLSAYYAGNNPANPKGYPEFINRLSIPRTRLGFDEVFLINLERRPDHLARMRQIADFMHLNMTVFAATDKLTLDRSTFPPGSEGMGDGHLACWDSHRRVIQEVADNPAIETALILEDDADFELDLAAKLTAAFAAIGDRAWDIFFVGHCGPREGNTANAIDASAGVYHSSAPVCLHGYAVSKSGARKLVKELSPPTGPVDLMVMDIFKDGKLDSLAMHPSIISQVHLEGDRSEINGDGGFGITGEDVQISAEERLNMMRLLK</sequence>
<evidence type="ECO:0000256" key="2">
    <source>
        <dbReference type="SAM" id="Phobius"/>
    </source>
</evidence>